<evidence type="ECO:0000256" key="1">
    <source>
        <dbReference type="ARBA" id="ARBA00023235"/>
    </source>
</evidence>
<proteinExistence type="predicted"/>
<dbReference type="InterPro" id="IPR002701">
    <property type="entry name" value="CM_II_prokaryot"/>
</dbReference>
<dbReference type="RefSeq" id="WP_089812766.1">
    <property type="nucleotide sequence ID" value="NZ_FOZK01000001.1"/>
</dbReference>
<evidence type="ECO:0000313" key="4">
    <source>
        <dbReference type="EMBL" id="SFR85216.1"/>
    </source>
</evidence>
<feature type="coiled-coil region" evidence="2">
    <location>
        <begin position="1"/>
        <end position="28"/>
    </location>
</feature>
<dbReference type="SMART" id="SM00830">
    <property type="entry name" value="CM_2"/>
    <property type="match status" value="1"/>
</dbReference>
<dbReference type="EMBL" id="FOZK01000001">
    <property type="protein sequence ID" value="SFR85216.1"/>
    <property type="molecule type" value="Genomic_DNA"/>
</dbReference>
<dbReference type="Gene3D" id="1.20.59.10">
    <property type="entry name" value="Chorismate mutase"/>
    <property type="match status" value="1"/>
</dbReference>
<dbReference type="PROSITE" id="PS51168">
    <property type="entry name" value="CHORISMATE_MUT_2"/>
    <property type="match status" value="1"/>
</dbReference>
<keyword evidence="1" id="KW-0413">Isomerase</keyword>
<keyword evidence="5" id="KW-1185">Reference proteome</keyword>
<dbReference type="GO" id="GO:0009697">
    <property type="term" value="P:salicylic acid biosynthetic process"/>
    <property type="evidence" value="ECO:0007669"/>
    <property type="project" value="TreeGrafter"/>
</dbReference>
<keyword evidence="2" id="KW-0175">Coiled coil</keyword>
<dbReference type="PANTHER" id="PTHR38041">
    <property type="entry name" value="CHORISMATE MUTASE"/>
    <property type="match status" value="1"/>
</dbReference>
<dbReference type="PANTHER" id="PTHR38041:SF1">
    <property type="entry name" value="CHORISMATE MUTASE"/>
    <property type="match status" value="1"/>
</dbReference>
<dbReference type="InterPro" id="IPR036263">
    <property type="entry name" value="Chorismate_II_sf"/>
</dbReference>
<feature type="domain" description="Chorismate mutase" evidence="3">
    <location>
        <begin position="2"/>
        <end position="93"/>
    </location>
</feature>
<sequence length="96" mass="10854">MADETADLAELRDEIDRIDDDLVDLIAKRVRTAERVAEVKSDAGTDLVDEGREAVVRANYADNFRQQDLDPERGRELADSLIALSLAREREVVRDK</sequence>
<protein>
    <submittedName>
        <fullName evidence="4">Chorismate mutase</fullName>
    </submittedName>
</protein>
<gene>
    <name evidence="4" type="ORF">SAMN05216559_0053</name>
</gene>
<dbReference type="STRING" id="767519.SAMN05216559_0053"/>
<reference evidence="4 5" key="1">
    <citation type="submission" date="2016-10" db="EMBL/GenBank/DDBJ databases">
        <authorList>
            <person name="de Groot N.N."/>
        </authorList>
    </citation>
    <scope>NUCLEOTIDE SEQUENCE [LARGE SCALE GENOMIC DNA]</scope>
    <source>
        <strain evidence="4 5">CGMCC 1.10457</strain>
    </source>
</reference>
<accession>A0A1I6K1Y1</accession>
<dbReference type="SUPFAM" id="SSF48600">
    <property type="entry name" value="Chorismate mutase II"/>
    <property type="match status" value="1"/>
</dbReference>
<dbReference type="OrthoDB" id="386232at2157"/>
<dbReference type="Proteomes" id="UP000199062">
    <property type="component" value="Unassembled WGS sequence"/>
</dbReference>
<name>A0A1I6K1Y1_9EURY</name>
<dbReference type="InterPro" id="IPR036979">
    <property type="entry name" value="CM_dom_sf"/>
</dbReference>
<dbReference type="AlphaFoldDB" id="A0A1I6K1Y1"/>
<dbReference type="InterPro" id="IPR051331">
    <property type="entry name" value="Chorismate_mutase-related"/>
</dbReference>
<organism evidence="4 5">
    <name type="scientific">Halomicrobium zhouii</name>
    <dbReference type="NCBI Taxonomy" id="767519"/>
    <lineage>
        <taxon>Archaea</taxon>
        <taxon>Methanobacteriati</taxon>
        <taxon>Methanobacteriota</taxon>
        <taxon>Stenosarchaea group</taxon>
        <taxon>Halobacteria</taxon>
        <taxon>Halobacteriales</taxon>
        <taxon>Haloarculaceae</taxon>
        <taxon>Halomicrobium</taxon>
    </lineage>
</organism>
<evidence type="ECO:0000259" key="3">
    <source>
        <dbReference type="PROSITE" id="PS51168"/>
    </source>
</evidence>
<evidence type="ECO:0000256" key="2">
    <source>
        <dbReference type="SAM" id="Coils"/>
    </source>
</evidence>
<dbReference type="GO" id="GO:0046417">
    <property type="term" value="P:chorismate metabolic process"/>
    <property type="evidence" value="ECO:0007669"/>
    <property type="project" value="InterPro"/>
</dbReference>
<dbReference type="GO" id="GO:0004106">
    <property type="term" value="F:chorismate mutase activity"/>
    <property type="evidence" value="ECO:0007669"/>
    <property type="project" value="InterPro"/>
</dbReference>
<dbReference type="Pfam" id="PF01817">
    <property type="entry name" value="CM_2"/>
    <property type="match status" value="1"/>
</dbReference>
<evidence type="ECO:0000313" key="5">
    <source>
        <dbReference type="Proteomes" id="UP000199062"/>
    </source>
</evidence>